<feature type="compositionally biased region" description="Basic residues" evidence="1">
    <location>
        <begin position="1"/>
        <end position="12"/>
    </location>
</feature>
<evidence type="ECO:0000313" key="3">
    <source>
        <dbReference type="Proteomes" id="UP000070168"/>
    </source>
</evidence>
<dbReference type="EMBL" id="LHQR01000069">
    <property type="protein sequence ID" value="KXG46164.1"/>
    <property type="molecule type" value="Genomic_DNA"/>
</dbReference>
<evidence type="ECO:0000256" key="1">
    <source>
        <dbReference type="SAM" id="MobiDB-lite"/>
    </source>
</evidence>
<evidence type="ECO:0000313" key="2">
    <source>
        <dbReference type="EMBL" id="KXG46164.1"/>
    </source>
</evidence>
<reference evidence="2 3" key="1">
    <citation type="journal article" date="2016" name="BMC Genomics">
        <title>Genome sequencing and secondary metabolism of the postharvest pathogen Penicillium griseofulvum.</title>
        <authorList>
            <person name="Banani H."/>
            <person name="Marcet-Houben M."/>
            <person name="Ballester A.R."/>
            <person name="Abbruscato P."/>
            <person name="Gonzalez-Candelas L."/>
            <person name="Gabaldon T."/>
            <person name="Spadaro D."/>
        </authorList>
    </citation>
    <scope>NUCLEOTIDE SEQUENCE [LARGE SCALE GENOMIC DNA]</scope>
    <source>
        <strain evidence="2 3">PG3</strain>
    </source>
</reference>
<sequence>MNTAHHRHHNGNWHKTTLETSAHQESDTTRQERTATLGTLGANVCGGSLVANEAAQHSASLPSSGDLWRTTWPPVQNGPLQIHAAPYLVSSTLEGPESRGRVPVIWNWDMP</sequence>
<dbReference type="Proteomes" id="UP000070168">
    <property type="component" value="Unassembled WGS sequence"/>
</dbReference>
<feature type="region of interest" description="Disordered" evidence="1">
    <location>
        <begin position="1"/>
        <end position="32"/>
    </location>
</feature>
<gene>
    <name evidence="2" type="ORF">PGRI_050200</name>
</gene>
<proteinExistence type="predicted"/>
<dbReference type="GeneID" id="63708033"/>
<keyword evidence="3" id="KW-1185">Reference proteome</keyword>
<protein>
    <submittedName>
        <fullName evidence="2">Uncharacterized protein</fullName>
    </submittedName>
</protein>
<organism evidence="2 3">
    <name type="scientific">Penicillium patulum</name>
    <name type="common">Penicillium griseofulvum</name>
    <dbReference type="NCBI Taxonomy" id="5078"/>
    <lineage>
        <taxon>Eukaryota</taxon>
        <taxon>Fungi</taxon>
        <taxon>Dikarya</taxon>
        <taxon>Ascomycota</taxon>
        <taxon>Pezizomycotina</taxon>
        <taxon>Eurotiomycetes</taxon>
        <taxon>Eurotiomycetidae</taxon>
        <taxon>Eurotiales</taxon>
        <taxon>Aspergillaceae</taxon>
        <taxon>Penicillium</taxon>
    </lineage>
</organism>
<dbReference type="RefSeq" id="XP_040644700.1">
    <property type="nucleotide sequence ID" value="XM_040792733.1"/>
</dbReference>
<feature type="compositionally biased region" description="Basic and acidic residues" evidence="1">
    <location>
        <begin position="22"/>
        <end position="32"/>
    </location>
</feature>
<accession>A0A135LB37</accession>
<comment type="caution">
    <text evidence="2">The sequence shown here is derived from an EMBL/GenBank/DDBJ whole genome shotgun (WGS) entry which is preliminary data.</text>
</comment>
<dbReference type="AlphaFoldDB" id="A0A135LB37"/>
<name>A0A135LB37_PENPA</name>